<dbReference type="SUPFAM" id="SSF101960">
    <property type="entry name" value="Stabilizer of iron transporter SufD"/>
    <property type="match status" value="1"/>
</dbReference>
<dbReference type="PANTHER" id="PTHR30508:SF1">
    <property type="entry name" value="UPF0051 PROTEIN ABCI8, CHLOROPLASTIC-RELATED"/>
    <property type="match status" value="1"/>
</dbReference>
<evidence type="ECO:0000259" key="2">
    <source>
        <dbReference type="Pfam" id="PF01458"/>
    </source>
</evidence>
<evidence type="ECO:0000256" key="1">
    <source>
        <dbReference type="ARBA" id="ARBA00043967"/>
    </source>
</evidence>
<feature type="domain" description="SUF system FeS cluster assembly SufBD core" evidence="2">
    <location>
        <begin position="171"/>
        <end position="395"/>
    </location>
</feature>
<evidence type="ECO:0000313" key="4">
    <source>
        <dbReference type="EMBL" id="SIS79027.1"/>
    </source>
</evidence>
<dbReference type="InterPro" id="IPR037284">
    <property type="entry name" value="SUF_FeS_clus_asmbl_SufBD_sf"/>
</dbReference>
<dbReference type="Pfam" id="PF01458">
    <property type="entry name" value="SUFBD_core"/>
    <property type="match status" value="1"/>
</dbReference>
<dbReference type="STRING" id="252246.SAMN05421799_10490"/>
<dbReference type="GO" id="GO:0016226">
    <property type="term" value="P:iron-sulfur cluster assembly"/>
    <property type="evidence" value="ECO:0007669"/>
    <property type="project" value="InterPro"/>
</dbReference>
<keyword evidence="5" id="KW-1185">Reference proteome</keyword>
<dbReference type="InterPro" id="IPR000825">
    <property type="entry name" value="SUF_FeS_clus_asmbl_SufBD_core"/>
</dbReference>
<comment type="similarity">
    <text evidence="1">Belongs to the iron-sulfur cluster assembly SufBD family.</text>
</comment>
<dbReference type="InterPro" id="IPR055346">
    <property type="entry name" value="Fe-S_cluster_assembly_SufBD"/>
</dbReference>
<gene>
    <name evidence="4" type="ORF">SAMN05421799_10490</name>
</gene>
<protein>
    <submittedName>
        <fullName evidence="4">Iron-regulated ABC transporter permease protein SufD</fullName>
    </submittedName>
</protein>
<dbReference type="AlphaFoldDB" id="A0A1N7LYY9"/>
<organism evidence="4 5">
    <name type="scientific">Alicyclobacillus vulcanalis</name>
    <dbReference type="NCBI Taxonomy" id="252246"/>
    <lineage>
        <taxon>Bacteria</taxon>
        <taxon>Bacillati</taxon>
        <taxon>Bacillota</taxon>
        <taxon>Bacilli</taxon>
        <taxon>Bacillales</taxon>
        <taxon>Alicyclobacillaceae</taxon>
        <taxon>Alicyclobacillus</taxon>
    </lineage>
</organism>
<sequence length="423" mass="46635">MGEVTALNPVLRVAQALQESKAVTEKRDAAWKLFESLEVPRLEKTDLRRVRWDVGEFEPSETPVPEDALAYVRALDHSYALVVDGRVREIRLADEAREKGVQLVPIHEACEAHADAWQRHFGAIVPAEEAKWTALNMALFLGGVFVRVPRGAELEQPIEIVYVWTGGPYSACSRSLVVADALARVRYAETTFAAGGSPFVSSHVLEVYASQASRVEIATADEWVRGGMHFVTRRAQTENDAEVDWVVADTSDGQAVEWIESALVGQGSRSFARVMGVGHGRAHVEITASMRHVGRHTESEIAMSGALRDRANVIFRSRTQIEKGAVGAGSEQHDRMIMVDGTARADAIPMLLIDENDVERCGHAASVGKIDPLQVYYLMSRGIPQSVAVQMIIWGYLRDSVEALPSDAMRDLVVSRVERELAR</sequence>
<dbReference type="OrthoDB" id="9803529at2"/>
<accession>A0A1N7LYY9</accession>
<reference evidence="5" key="1">
    <citation type="submission" date="2017-01" db="EMBL/GenBank/DDBJ databases">
        <authorList>
            <person name="Varghese N."/>
            <person name="Submissions S."/>
        </authorList>
    </citation>
    <scope>NUCLEOTIDE SEQUENCE [LARGE SCALE GENOMIC DNA]</scope>
    <source>
        <strain evidence="5">DSM 16176</strain>
    </source>
</reference>
<evidence type="ECO:0000313" key="5">
    <source>
        <dbReference type="Proteomes" id="UP000186156"/>
    </source>
</evidence>
<dbReference type="InterPro" id="IPR045595">
    <property type="entry name" value="SufBD_N"/>
</dbReference>
<dbReference type="EMBL" id="FTOO01000004">
    <property type="protein sequence ID" value="SIS79027.1"/>
    <property type="molecule type" value="Genomic_DNA"/>
</dbReference>
<dbReference type="PANTHER" id="PTHR30508">
    <property type="entry name" value="FES CLUSTER ASSEMBLY PROTEIN SUF"/>
    <property type="match status" value="1"/>
</dbReference>
<dbReference type="RefSeq" id="WP_076346165.1">
    <property type="nucleotide sequence ID" value="NZ_FTOO01000004.1"/>
</dbReference>
<feature type="domain" description="SUF system FeS cluster assembly SufBD N-terminal" evidence="3">
    <location>
        <begin position="71"/>
        <end position="160"/>
    </location>
</feature>
<evidence type="ECO:0000259" key="3">
    <source>
        <dbReference type="Pfam" id="PF19295"/>
    </source>
</evidence>
<proteinExistence type="inferred from homology"/>
<dbReference type="Proteomes" id="UP000186156">
    <property type="component" value="Unassembled WGS sequence"/>
</dbReference>
<dbReference type="Pfam" id="PF19295">
    <property type="entry name" value="SufBD_N"/>
    <property type="match status" value="1"/>
</dbReference>
<name>A0A1N7LYY9_9BACL</name>